<evidence type="ECO:0000313" key="2">
    <source>
        <dbReference type="Proteomes" id="UP000019184"/>
    </source>
</evidence>
<organism evidence="1 2">
    <name type="scientific">Candidatus Contendobacter odensis Run_B_J11</name>
    <dbReference type="NCBI Taxonomy" id="1400861"/>
    <lineage>
        <taxon>Bacteria</taxon>
        <taxon>Pseudomonadati</taxon>
        <taxon>Pseudomonadota</taxon>
        <taxon>Gammaproteobacteria</taxon>
        <taxon>Candidatus Competibacteraceae</taxon>
        <taxon>Candidatus Contendibacter</taxon>
    </lineage>
</organism>
<gene>
    <name evidence="1" type="ORF">BN874_30007</name>
</gene>
<evidence type="ECO:0000313" key="1">
    <source>
        <dbReference type="EMBL" id="CDH45875.1"/>
    </source>
</evidence>
<dbReference type="EMBL" id="CBTK010000223">
    <property type="protein sequence ID" value="CDH45875.1"/>
    <property type="molecule type" value="Genomic_DNA"/>
</dbReference>
<name>A0A7U7J4Q0_9GAMM</name>
<dbReference type="Proteomes" id="UP000019184">
    <property type="component" value="Unassembled WGS sequence"/>
</dbReference>
<accession>A0A7U7J4Q0</accession>
<reference evidence="1 2" key="1">
    <citation type="journal article" date="2014" name="ISME J.">
        <title>Candidatus Competibacter-lineage genomes retrieved from metagenomes reveal functional metabolic diversity.</title>
        <authorList>
            <person name="McIlroy S.J."/>
            <person name="Albertsen M."/>
            <person name="Andresen E.K."/>
            <person name="Saunders A.M."/>
            <person name="Kristiansen R."/>
            <person name="Stokholm-Bjerregaard M."/>
            <person name="Nielsen K.L."/>
            <person name="Nielsen P.H."/>
        </authorList>
    </citation>
    <scope>NUCLEOTIDE SEQUENCE [LARGE SCALE GENOMIC DNA]</scope>
    <source>
        <strain evidence="1 2">Run_B_J11</strain>
    </source>
</reference>
<sequence>MNQEYLVSSAFRFLEEQSIETVKRVIEKLKNNHANFFMDDVTCELGPVRKTKLKKDKPLDQRALFLSRVDAT</sequence>
<proteinExistence type="predicted"/>
<dbReference type="AlphaFoldDB" id="A0A7U7J4Q0"/>
<protein>
    <submittedName>
        <fullName evidence="1">Uncharacterized protein</fullName>
    </submittedName>
</protein>
<keyword evidence="2" id="KW-1185">Reference proteome</keyword>
<comment type="caution">
    <text evidence="1">The sequence shown here is derived from an EMBL/GenBank/DDBJ whole genome shotgun (WGS) entry which is preliminary data.</text>
</comment>